<gene>
    <name evidence="2" type="ORF">P1J78_24695</name>
</gene>
<dbReference type="Pfam" id="PF22324">
    <property type="entry name" value="HTH_91"/>
    <property type="match status" value="1"/>
</dbReference>
<comment type="caution">
    <text evidence="2">The sequence shown here is derived from an EMBL/GenBank/DDBJ whole genome shotgun (WGS) entry which is preliminary data.</text>
</comment>
<dbReference type="AlphaFoldDB" id="A0AAE3NXR3"/>
<feature type="domain" description="Winged helix" evidence="1">
    <location>
        <begin position="3"/>
        <end position="76"/>
    </location>
</feature>
<reference evidence="2" key="1">
    <citation type="submission" date="2023-03" db="EMBL/GenBank/DDBJ databases">
        <title>Multiphase analysis and comparison of six strains from genera Psychromarinibacter, Lutimaribacter, and Maritimibacter, including a novel species: Psychromarinibacter sediminicola sp. nov.</title>
        <authorList>
            <person name="Wang Y.-H."/>
            <person name="Ye M.-Q."/>
            <person name="Du Z.-J."/>
        </authorList>
    </citation>
    <scope>NUCLEOTIDE SEQUENCE</scope>
    <source>
        <strain evidence="2">C21-152</strain>
    </source>
</reference>
<accession>A0AAE3NXR3</accession>
<evidence type="ECO:0000313" key="2">
    <source>
        <dbReference type="EMBL" id="MDF0603916.1"/>
    </source>
</evidence>
<keyword evidence="3" id="KW-1185">Reference proteome</keyword>
<evidence type="ECO:0000313" key="3">
    <source>
        <dbReference type="Proteomes" id="UP001220964"/>
    </source>
</evidence>
<dbReference type="RefSeq" id="WP_275570025.1">
    <property type="nucleotide sequence ID" value="NZ_JARGYC010000173.1"/>
</dbReference>
<proteinExistence type="predicted"/>
<dbReference type="Proteomes" id="UP001220964">
    <property type="component" value="Unassembled WGS sequence"/>
</dbReference>
<feature type="non-terminal residue" evidence="2">
    <location>
        <position position="1"/>
    </location>
</feature>
<protein>
    <recommendedName>
        <fullName evidence="1">Winged helix domain-containing protein</fullName>
    </recommendedName>
</protein>
<evidence type="ECO:0000259" key="1">
    <source>
        <dbReference type="Pfam" id="PF22324"/>
    </source>
</evidence>
<organism evidence="2 3">
    <name type="scientific">Psychromarinibacter sediminicola</name>
    <dbReference type="NCBI Taxonomy" id="3033385"/>
    <lineage>
        <taxon>Bacteria</taxon>
        <taxon>Pseudomonadati</taxon>
        <taxon>Pseudomonadota</taxon>
        <taxon>Alphaproteobacteria</taxon>
        <taxon>Rhodobacterales</taxon>
        <taxon>Paracoccaceae</taxon>
        <taxon>Psychromarinibacter</taxon>
    </lineage>
</organism>
<dbReference type="EMBL" id="JARGYC010000173">
    <property type="protein sequence ID" value="MDF0603916.1"/>
    <property type="molecule type" value="Genomic_DNA"/>
</dbReference>
<name>A0AAE3NXR3_9RHOB</name>
<sequence length="82" mass="9151">FSITVGGRELWALTQLANAGQKGCTPIDNPAPRWSHYVWCLREKGVDIETVTEKHDGPFAGTHARYVLRSRVRFLGQNEVAA</sequence>
<dbReference type="InterPro" id="IPR054382">
    <property type="entry name" value="wHTH_alphaproteobact"/>
</dbReference>